<evidence type="ECO:0000256" key="2">
    <source>
        <dbReference type="ARBA" id="ARBA00022525"/>
    </source>
</evidence>
<feature type="coiled-coil region" evidence="9">
    <location>
        <begin position="1042"/>
        <end position="1095"/>
    </location>
</feature>
<dbReference type="GO" id="GO:0048731">
    <property type="term" value="P:system development"/>
    <property type="evidence" value="ECO:0007669"/>
    <property type="project" value="UniProtKB-ARBA"/>
</dbReference>
<evidence type="ECO:0000313" key="15">
    <source>
        <dbReference type="Proteomes" id="UP001516400"/>
    </source>
</evidence>
<evidence type="ECO:0000256" key="7">
    <source>
        <dbReference type="ARBA" id="ARBA00023292"/>
    </source>
</evidence>
<dbReference type="InterPro" id="IPR002049">
    <property type="entry name" value="LE_dom"/>
</dbReference>
<protein>
    <recommendedName>
        <fullName evidence="16">Laminin subunit gamma-1</fullName>
    </recommendedName>
</protein>
<dbReference type="SMART" id="SM00136">
    <property type="entry name" value="LamNT"/>
    <property type="match status" value="1"/>
</dbReference>
<dbReference type="PANTHER" id="PTHR10574">
    <property type="entry name" value="NETRIN/LAMININ-RELATED"/>
    <property type="match status" value="1"/>
</dbReference>
<dbReference type="InterPro" id="IPR050440">
    <property type="entry name" value="Laminin/Netrin_ECM"/>
</dbReference>
<evidence type="ECO:0000256" key="1">
    <source>
        <dbReference type="ARBA" id="ARBA00004613"/>
    </source>
</evidence>
<name>A0ABD2NBZ9_9CUCU</name>
<proteinExistence type="predicted"/>
<evidence type="ECO:0000259" key="11">
    <source>
        <dbReference type="PROSITE" id="PS50027"/>
    </source>
</evidence>
<evidence type="ECO:0000259" key="12">
    <source>
        <dbReference type="PROSITE" id="PS51115"/>
    </source>
</evidence>
<feature type="coiled-coil region" evidence="9">
    <location>
        <begin position="1296"/>
        <end position="1323"/>
    </location>
</feature>
<feature type="disulfide bond" evidence="8">
    <location>
        <begin position="985"/>
        <end position="997"/>
    </location>
</feature>
<feature type="domain" description="Laminin EGF-like" evidence="11">
    <location>
        <begin position="279"/>
        <end position="338"/>
    </location>
</feature>
<evidence type="ECO:0000313" key="14">
    <source>
        <dbReference type="EMBL" id="KAL3276258.1"/>
    </source>
</evidence>
<feature type="disulfide bond" evidence="8">
    <location>
        <begin position="1005"/>
        <end position="1014"/>
    </location>
</feature>
<feature type="disulfide bond" evidence="8">
    <location>
        <begin position="464"/>
        <end position="473"/>
    </location>
</feature>
<feature type="disulfide bond" evidence="8">
    <location>
        <begin position="852"/>
        <end position="861"/>
    </location>
</feature>
<dbReference type="GO" id="GO:0005576">
    <property type="term" value="C:extracellular region"/>
    <property type="evidence" value="ECO:0007669"/>
    <property type="project" value="UniProtKB-SubCell"/>
</dbReference>
<keyword evidence="5 8" id="KW-1015">Disulfide bond</keyword>
<comment type="caution">
    <text evidence="14">The sequence shown here is derived from an EMBL/GenBank/DDBJ whole genome shotgun (WGS) entry which is preliminary data.</text>
</comment>
<evidence type="ECO:0000256" key="8">
    <source>
        <dbReference type="PROSITE-ProRule" id="PRU00460"/>
    </source>
</evidence>
<feature type="disulfide bond" evidence="8">
    <location>
        <begin position="414"/>
        <end position="423"/>
    </location>
</feature>
<dbReference type="PROSITE" id="PS01248">
    <property type="entry name" value="EGF_LAM_1"/>
    <property type="match status" value="3"/>
</dbReference>
<dbReference type="Proteomes" id="UP001516400">
    <property type="component" value="Unassembled WGS sequence"/>
</dbReference>
<dbReference type="Pfam" id="PF00053">
    <property type="entry name" value="EGF_laminin"/>
    <property type="match status" value="10"/>
</dbReference>
<dbReference type="GO" id="GO:0048513">
    <property type="term" value="P:animal organ development"/>
    <property type="evidence" value="ECO:0007669"/>
    <property type="project" value="UniProtKB-ARBA"/>
</dbReference>
<dbReference type="EMBL" id="JABFTP020000083">
    <property type="protein sequence ID" value="KAL3276258.1"/>
    <property type="molecule type" value="Genomic_DNA"/>
</dbReference>
<feature type="domain" description="Laminin EGF-like" evidence="11">
    <location>
        <begin position="441"/>
        <end position="493"/>
    </location>
</feature>
<dbReference type="SMART" id="SM00180">
    <property type="entry name" value="EGF_Lam"/>
    <property type="match status" value="11"/>
</dbReference>
<dbReference type="FunFam" id="2.10.25.10:FF:000067">
    <property type="entry name" value="Laminin subunit gamma 1"/>
    <property type="match status" value="2"/>
</dbReference>
<sequence>MRDTAVHLTIICLGLLGTVRCDDVDQTPATGWGGTRCYDKFRNPQRCIPEFENAAFNVLMEATNTCGDNGPIEFCRQTEISEVKKSCQLCYPNQHHAQYLTDFHNQDEPTWWQSETMMENIQNPNQVNLTLHLGKAFDITYIRLWFYSPRPESFAIYKRTKEDGPWIPYQYYSASCRDTYGLPDTTRTIRGEETRALCKSEYSDISPLTGGNAAFSTLEGRPSAYNFDASPELQEWVTATDIRIILDRLNTFGEEVFGAEQVLRSYFYAIADVAVGARCKCNGHASECISSTGLDGSRRRVCKCEHNTAGPDCNDCLPFYHDAPWRRATAKNAYECKQCNCNGFSTRCYFDQDLYDQTGHGGHCLDCTANRDGPNCERCKENFYMREDGYCVACDCDPVGSKVLQCNSEGKCQCKPGVTGDKCNRCEANHYDFGPHGCKNCGCSEIGSINNTPSCDPYSGTCYCKENVEGKRCRECKPGFFNLDLENSFGCTPCFCYGHSSQCISASGYFKHQIASSFDKSGDRWRTVDENGRPLELEYNALSQSVAFHSLGDEIVYFLAPDRYIGDQRASYNQVLQFSLRIGKNMALPSAADVIIEGAGERIALAIFAQQHNIPSTETQIYRFRLHEHPNYGWEPRLSARAFMSILTNITAIKIKATYSSQDVTYLDDVKLETASRGVASTQPAYWVEQCKCPDGYVGQFCESCATGFRHSRSLSGPFIPCIPCDCNKHTDECDSDTGKCRCQHNTAGDNCEFCARGYYGNALGGTKDDCQPCGCPQGGPCIQIDDENILCTECPEGYGGHRCDSCSDGYFGDPQGKNGARRNCTLCDCNQNIDTNGIGNCDTTTGECLKCIYNTGGPKCDQCLEGYWGNPLASPRGNCQPCQCYPPGTELNPSGLPVCNQVSGFCHCKPHVVGKNCDLCEDGYYNLQSGQGCQTCGCDPIGSLNQTCDIFTGQCLCRPGITGLRCDHCEPRKYGFSVDGCKECDCDKIGSKDLQCDASGQCPCLENVEGRQCDRCKENKYDRQRGCLPCPDCYNLVQDAARSHNKKLAKLKVDLEEIEHRPTVIKDEEFPEELKNLQESINEFHEKVVAATGEDSIIQQVQDIRNREKDISRTLSEIDENVELAIDKSNLASQNISNTEDDLERSEIKLNDLTYAFETEGKTALENAVNRAKIVGQQSEKMTTIAQEARELADKLEGQSNELVKKADEAKNKSSEAYKLAETAYQVQEDTIPNKAKELRNELNNIESNLNKTKQLTETASEKAREAKKEALALLSQVNNLVVPDVDVSIEKVKTEEIKLEANRVKEEVQQIAKDNDDVINDIHEKLFNGEEMLQRVEDQQYVLGQQMSDIELYDIQTTKTVEEAEKLLNSTMETYKVLSDFDKQAQEKKQAAHDALRKVPEIQELIDDAFRKYEEGHKTLEDAKLYSNTALRKAIDANELAKNASSDAEKIKNGAELLHQNTTELSNEAIYMGERLQRTESEFKHLFEQNQANDSLITIAKEKVGIAGRETQEASSKVSELLASVQEIIDELENLPDIDEEALEQLQIKYKMAEDRVKEAKLDEKLANLQKQQDAHNSMIADYEKEIMKLQKDVDNIEQIARALPDGCFNRVELEP</sequence>
<feature type="domain" description="Laminin EGF-like" evidence="11">
    <location>
        <begin position="725"/>
        <end position="773"/>
    </location>
</feature>
<feature type="domain" description="Laminin EGF-like" evidence="11">
    <location>
        <begin position="394"/>
        <end position="440"/>
    </location>
</feature>
<feature type="domain" description="Laminin N-terminal" evidence="13">
    <location>
        <begin position="43"/>
        <end position="278"/>
    </location>
</feature>
<dbReference type="GO" id="GO:0005604">
    <property type="term" value="C:basement membrane"/>
    <property type="evidence" value="ECO:0007669"/>
    <property type="project" value="UniProtKB-ARBA"/>
</dbReference>
<feature type="disulfide bond" evidence="8">
    <location>
        <begin position="743"/>
        <end position="752"/>
    </location>
</feature>
<dbReference type="PROSITE" id="PS51115">
    <property type="entry name" value="LAMININ_IVA"/>
    <property type="match status" value="1"/>
</dbReference>
<dbReference type="PANTHER" id="PTHR10574:SF435">
    <property type="entry name" value="LAMININ SUBUNIT GAMMA-1"/>
    <property type="match status" value="1"/>
</dbReference>
<evidence type="ECO:0000259" key="13">
    <source>
        <dbReference type="PROSITE" id="PS51117"/>
    </source>
</evidence>
<accession>A0ABD2NBZ9</accession>
<dbReference type="SUPFAM" id="SSF57196">
    <property type="entry name" value="EGF/Laminin"/>
    <property type="match status" value="8"/>
</dbReference>
<evidence type="ECO:0000256" key="5">
    <source>
        <dbReference type="ARBA" id="ARBA00023157"/>
    </source>
</evidence>
<evidence type="ECO:0000256" key="6">
    <source>
        <dbReference type="ARBA" id="ARBA00023180"/>
    </source>
</evidence>
<keyword evidence="4" id="KW-0677">Repeat</keyword>
<dbReference type="Gene3D" id="2.10.25.10">
    <property type="entry name" value="Laminin"/>
    <property type="match status" value="9"/>
</dbReference>
<dbReference type="FunFam" id="2.10.25.10:FF:000188">
    <property type="entry name" value="Laminin subunit gamma 2"/>
    <property type="match status" value="1"/>
</dbReference>
<feature type="coiled-coil region" evidence="9">
    <location>
        <begin position="1545"/>
        <end position="1602"/>
    </location>
</feature>
<dbReference type="FunFam" id="2.10.25.10:FF:000051">
    <property type="entry name" value="Laminin subunit alpha 4"/>
    <property type="match status" value="1"/>
</dbReference>
<dbReference type="FunFam" id="2.60.120.260:FF:000018">
    <property type="entry name" value="Laminin subunit gamma 1"/>
    <property type="match status" value="1"/>
</dbReference>
<comment type="caution">
    <text evidence="8">Lacks conserved residue(s) required for the propagation of feature annotation.</text>
</comment>
<feature type="domain" description="Laminin EGF-like" evidence="11">
    <location>
        <begin position="883"/>
        <end position="941"/>
    </location>
</feature>
<feature type="chain" id="PRO_5044744995" description="Laminin subunit gamma-1" evidence="10">
    <location>
        <begin position="22"/>
        <end position="1618"/>
    </location>
</feature>
<dbReference type="FunFam" id="2.10.25.10:FF:000105">
    <property type="entry name" value="laminin subunit gamma-1"/>
    <property type="match status" value="1"/>
</dbReference>
<feature type="domain" description="Laminin IV type A" evidence="12">
    <location>
        <begin position="520"/>
        <end position="690"/>
    </location>
</feature>
<keyword evidence="2" id="KW-0964">Secreted</keyword>
<keyword evidence="3 10" id="KW-0732">Signal</keyword>
<comment type="subcellular location">
    <subcellularLocation>
        <location evidence="1">Secreted</location>
    </subcellularLocation>
</comment>
<gene>
    <name evidence="14" type="ORF">HHI36_020973</name>
</gene>
<dbReference type="InterPro" id="IPR000034">
    <property type="entry name" value="Laminin_IV"/>
</dbReference>
<feature type="coiled-coil region" evidence="9">
    <location>
        <begin position="1187"/>
        <end position="1271"/>
    </location>
</feature>
<dbReference type="FunFam" id="2.10.25.10:FF:000090">
    <property type="entry name" value="laminin subunit alpha"/>
    <property type="match status" value="1"/>
</dbReference>
<evidence type="ECO:0000256" key="10">
    <source>
        <dbReference type="SAM" id="SignalP"/>
    </source>
</evidence>
<dbReference type="PROSITE" id="PS50027">
    <property type="entry name" value="EGF_LAM_2"/>
    <property type="match status" value="7"/>
</dbReference>
<dbReference type="Pfam" id="PF00052">
    <property type="entry name" value="Laminin_B"/>
    <property type="match status" value="1"/>
</dbReference>
<evidence type="ECO:0000256" key="3">
    <source>
        <dbReference type="ARBA" id="ARBA00022729"/>
    </source>
</evidence>
<feature type="disulfide bond" evidence="8">
    <location>
        <begin position="909"/>
        <end position="918"/>
    </location>
</feature>
<reference evidence="14 15" key="1">
    <citation type="journal article" date="2021" name="BMC Biol.">
        <title>Horizontally acquired antibacterial genes associated with adaptive radiation of ladybird beetles.</title>
        <authorList>
            <person name="Li H.S."/>
            <person name="Tang X.F."/>
            <person name="Huang Y.H."/>
            <person name="Xu Z.Y."/>
            <person name="Chen M.L."/>
            <person name="Du X.Y."/>
            <person name="Qiu B.Y."/>
            <person name="Chen P.T."/>
            <person name="Zhang W."/>
            <person name="Slipinski A."/>
            <person name="Escalona H.E."/>
            <person name="Waterhouse R.M."/>
            <person name="Zwick A."/>
            <person name="Pang H."/>
        </authorList>
    </citation>
    <scope>NUCLEOTIDE SEQUENCE [LARGE SCALE GENOMIC DNA]</scope>
    <source>
        <strain evidence="14">SYSU2018</strain>
    </source>
</reference>
<dbReference type="Gene3D" id="2.60.120.260">
    <property type="entry name" value="Galactose-binding domain-like"/>
    <property type="match status" value="1"/>
</dbReference>
<keyword evidence="6" id="KW-0325">Glycoprotein</keyword>
<dbReference type="InterPro" id="IPR000742">
    <property type="entry name" value="EGF"/>
</dbReference>
<dbReference type="PRINTS" id="PR00011">
    <property type="entry name" value="EGFLAMININ"/>
</dbReference>
<organism evidence="14 15">
    <name type="scientific">Cryptolaemus montrouzieri</name>
    <dbReference type="NCBI Taxonomy" id="559131"/>
    <lineage>
        <taxon>Eukaryota</taxon>
        <taxon>Metazoa</taxon>
        <taxon>Ecdysozoa</taxon>
        <taxon>Arthropoda</taxon>
        <taxon>Hexapoda</taxon>
        <taxon>Insecta</taxon>
        <taxon>Pterygota</taxon>
        <taxon>Neoptera</taxon>
        <taxon>Endopterygota</taxon>
        <taxon>Coleoptera</taxon>
        <taxon>Polyphaga</taxon>
        <taxon>Cucujiformia</taxon>
        <taxon>Coccinelloidea</taxon>
        <taxon>Coccinellidae</taxon>
        <taxon>Scymninae</taxon>
        <taxon>Scymnini</taxon>
        <taxon>Cryptolaemus</taxon>
    </lineage>
</organism>
<dbReference type="SMART" id="SM00281">
    <property type="entry name" value="LamB"/>
    <property type="match status" value="1"/>
</dbReference>
<dbReference type="Pfam" id="PF24973">
    <property type="entry name" value="EGF_LMN_ATRN"/>
    <property type="match status" value="1"/>
</dbReference>
<dbReference type="CDD" id="cd00055">
    <property type="entry name" value="EGF_Lam"/>
    <property type="match status" value="8"/>
</dbReference>
<feature type="disulfide bond" evidence="8">
    <location>
        <begin position="304"/>
        <end position="313"/>
    </location>
</feature>
<feature type="disulfide bond" evidence="8">
    <location>
        <begin position="394"/>
        <end position="406"/>
    </location>
</feature>
<dbReference type="InterPro" id="IPR008211">
    <property type="entry name" value="Laminin_N"/>
</dbReference>
<dbReference type="SMART" id="SM00181">
    <property type="entry name" value="EGF"/>
    <property type="match status" value="4"/>
</dbReference>
<evidence type="ECO:0000256" key="9">
    <source>
        <dbReference type="SAM" id="Coils"/>
    </source>
</evidence>
<evidence type="ECO:0000256" key="4">
    <source>
        <dbReference type="ARBA" id="ARBA00022737"/>
    </source>
</evidence>
<dbReference type="InterPro" id="IPR056863">
    <property type="entry name" value="LMN_ATRN_NET-like_EGF"/>
</dbReference>
<dbReference type="PROSITE" id="PS51117">
    <property type="entry name" value="LAMININ_NTER"/>
    <property type="match status" value="1"/>
</dbReference>
<keyword evidence="15" id="KW-1185">Reference proteome</keyword>
<feature type="domain" description="Laminin EGF-like" evidence="11">
    <location>
        <begin position="985"/>
        <end position="1030"/>
    </location>
</feature>
<evidence type="ECO:0008006" key="16">
    <source>
        <dbReference type="Google" id="ProtNLM"/>
    </source>
</evidence>
<keyword evidence="9" id="KW-0175">Coiled coil</keyword>
<dbReference type="FunFam" id="2.10.25.10:FF:000166">
    <property type="entry name" value="laminin subunit gamma-1"/>
    <property type="match status" value="1"/>
</dbReference>
<keyword evidence="7 8" id="KW-0424">Laminin EGF-like domain</keyword>
<feature type="domain" description="Laminin EGF-like" evidence="11">
    <location>
        <begin position="828"/>
        <end position="882"/>
    </location>
</feature>
<feature type="signal peptide" evidence="10">
    <location>
        <begin position="1"/>
        <end position="21"/>
    </location>
</feature>
<dbReference type="Pfam" id="PF00055">
    <property type="entry name" value="Laminin_N"/>
    <property type="match status" value="1"/>
</dbReference>